<dbReference type="Pfam" id="PF10373">
    <property type="entry name" value="EST1_DNA_bind"/>
    <property type="match status" value="1"/>
</dbReference>
<reference evidence="3 4" key="1">
    <citation type="journal article" date="2011" name="Genome Biol.">
        <title>Genome sequence of the insect pathogenic fungus Cordyceps militaris, a valued traditional Chinese medicine.</title>
        <authorList>
            <person name="Zheng P."/>
            <person name="Xia Y."/>
            <person name="Xiao G."/>
            <person name="Xiong C."/>
            <person name="Hu X."/>
            <person name="Zhang S."/>
            <person name="Zheng H."/>
            <person name="Huang Y."/>
            <person name="Zhou Y."/>
            <person name="Wang S."/>
            <person name="Zhao G.P."/>
            <person name="Liu X."/>
            <person name="St Leger R.J."/>
            <person name="Wang C."/>
        </authorList>
    </citation>
    <scope>NUCLEOTIDE SEQUENCE [LARGE SCALE GENOMIC DNA]</scope>
    <source>
        <strain evidence="3 4">CM01</strain>
    </source>
</reference>
<dbReference type="InterPro" id="IPR045153">
    <property type="entry name" value="Est1/Ebs1-like"/>
</dbReference>
<dbReference type="Proteomes" id="UP000001610">
    <property type="component" value="Unassembled WGS sequence"/>
</dbReference>
<name>G3JIE2_CORMM</name>
<dbReference type="OMA" id="ANCCAII"/>
<dbReference type="AlphaFoldDB" id="G3JIE2"/>
<organism evidence="3 4">
    <name type="scientific">Cordyceps militaris (strain CM01)</name>
    <name type="common">Caterpillar fungus</name>
    <dbReference type="NCBI Taxonomy" id="983644"/>
    <lineage>
        <taxon>Eukaryota</taxon>
        <taxon>Fungi</taxon>
        <taxon>Dikarya</taxon>
        <taxon>Ascomycota</taxon>
        <taxon>Pezizomycotina</taxon>
        <taxon>Sordariomycetes</taxon>
        <taxon>Hypocreomycetidae</taxon>
        <taxon>Hypocreales</taxon>
        <taxon>Cordycipitaceae</taxon>
        <taxon>Cordyceps</taxon>
    </lineage>
</organism>
<proteinExistence type="predicted"/>
<dbReference type="InterPro" id="IPR018834">
    <property type="entry name" value="DNA/RNA-bd_Est1-type"/>
</dbReference>
<dbReference type="SUPFAM" id="SSF48452">
    <property type="entry name" value="TPR-like"/>
    <property type="match status" value="1"/>
</dbReference>
<sequence length="784" mass="88891">MHQSTGHLKDASRPLCPLWSALASLVVRSPVGDWAASLFTSTRPQLHLVSPLASLATAVPTEPSRASLSRVSQPVQPLRSISREVKLVMAELQNRWIAHLRNTHHESSDRSFRCPLCAEAVSPDIDAFRAHVRADEDKHSTFTEDTDIVEAFRTMAIHAPKERSASTSPKSDLASSSRSPPKKTSAQHLEDKDGITSDFDRGGANNVTRRPLWNPSDQPRSRGTRARPFTTRRARQINRAQFRPPRADLASPRVHPADITTTPGFNLFRQAETKPITSDQLVSEIKGIYEGLTVVEFKCVELSTTPATRIPEDQNLGQDQYQKLIGLHRMLLYEHHDFFLACQHPSANAAVRRLPQKYHMPARMWRHGIQSFLELLRRRLPESREYMFTFVCIAYNSMGLLYETIPGYVATWIECLGDLGRYRMALEDADNIWDRQIWTDVSRHWYSKASDLSPEVGRLYHHLAILARPDGLRQLYYYNKSLCVPVPFPSAWESIMSFFTLVLERSMTLDPSDEVFVRAHALLNTGSSADEVDEAMEQFLGTLDRSIALRNTGWLHSGCYMAISLVCSLLGYGMPTSPLMQALAAGQVDEKAALSADNVMSTDPAEEKFETLRKFGMQTCSIVFRRKADINALPFFHIVLVFLYHVAQHPKAMALLENEFPWTRVVDVLNEARPALISKPRMANEKFPRPPSNEPLRPLPEDYAMRGLGLAKDYFPPDWFSSDKIEEDEKLFEPPSLGDERRQRLLWLGRRICSLGDWFGWDEGSNCFTVNAAYDKEISLPDEL</sequence>
<feature type="compositionally biased region" description="Polar residues" evidence="1">
    <location>
        <begin position="165"/>
        <end position="187"/>
    </location>
</feature>
<feature type="domain" description="DNA/RNA-binding" evidence="2">
    <location>
        <begin position="443"/>
        <end position="499"/>
    </location>
</feature>
<evidence type="ECO:0000313" key="4">
    <source>
        <dbReference type="Proteomes" id="UP000001610"/>
    </source>
</evidence>
<dbReference type="GeneID" id="18167219"/>
<dbReference type="EMBL" id="JH126402">
    <property type="protein sequence ID" value="EGX91043.1"/>
    <property type="molecule type" value="Genomic_DNA"/>
</dbReference>
<evidence type="ECO:0000256" key="1">
    <source>
        <dbReference type="SAM" id="MobiDB-lite"/>
    </source>
</evidence>
<dbReference type="GO" id="GO:0005697">
    <property type="term" value="C:telomerase holoenzyme complex"/>
    <property type="evidence" value="ECO:0007669"/>
    <property type="project" value="TreeGrafter"/>
</dbReference>
<protein>
    <recommendedName>
        <fullName evidence="2">DNA/RNA-binding domain-containing protein</fullName>
    </recommendedName>
</protein>
<dbReference type="KEGG" id="cmt:CCM_05200"/>
<accession>G3JIE2</accession>
<dbReference type="GO" id="GO:0070034">
    <property type="term" value="F:telomerase RNA binding"/>
    <property type="evidence" value="ECO:0007669"/>
    <property type="project" value="TreeGrafter"/>
</dbReference>
<feature type="compositionally biased region" description="Basic and acidic residues" evidence="1">
    <location>
        <begin position="188"/>
        <end position="201"/>
    </location>
</feature>
<dbReference type="GO" id="GO:0042162">
    <property type="term" value="F:telomeric DNA binding"/>
    <property type="evidence" value="ECO:0007669"/>
    <property type="project" value="TreeGrafter"/>
</dbReference>
<keyword evidence="4" id="KW-1185">Reference proteome</keyword>
<dbReference type="VEuPathDB" id="FungiDB:CCM_05200"/>
<dbReference type="InterPro" id="IPR011990">
    <property type="entry name" value="TPR-like_helical_dom_sf"/>
</dbReference>
<dbReference type="PANTHER" id="PTHR15696:SF0">
    <property type="entry name" value="TELOMERASE-BINDING PROTEIN EST1A"/>
    <property type="match status" value="1"/>
</dbReference>
<feature type="compositionally biased region" description="Basic residues" evidence="1">
    <location>
        <begin position="222"/>
        <end position="233"/>
    </location>
</feature>
<dbReference type="HOGENOM" id="CLU_010014_2_1_1"/>
<dbReference type="eggNOG" id="ENOG502QRU3">
    <property type="taxonomic scope" value="Eukaryota"/>
</dbReference>
<dbReference type="STRING" id="983644.G3JIE2"/>
<evidence type="ECO:0000313" key="3">
    <source>
        <dbReference type="EMBL" id="EGX91043.1"/>
    </source>
</evidence>
<dbReference type="InParanoid" id="G3JIE2"/>
<dbReference type="OrthoDB" id="2017974at2759"/>
<dbReference type="RefSeq" id="XP_006670408.1">
    <property type="nucleotide sequence ID" value="XM_006670345.1"/>
</dbReference>
<feature type="region of interest" description="Disordered" evidence="1">
    <location>
        <begin position="158"/>
        <end position="233"/>
    </location>
</feature>
<dbReference type="FunFam" id="1.25.40.10:FF:000202">
    <property type="entry name" value="Unplaced genomic scaffold supercont1.7, whole genome shotgun sequence"/>
    <property type="match status" value="1"/>
</dbReference>
<dbReference type="Gene3D" id="1.25.40.10">
    <property type="entry name" value="Tetratricopeptide repeat domain"/>
    <property type="match status" value="1"/>
</dbReference>
<dbReference type="GO" id="GO:0000184">
    <property type="term" value="P:nuclear-transcribed mRNA catabolic process, nonsense-mediated decay"/>
    <property type="evidence" value="ECO:0007669"/>
    <property type="project" value="TreeGrafter"/>
</dbReference>
<gene>
    <name evidence="3" type="ORF">CCM_05200</name>
</gene>
<evidence type="ECO:0000259" key="2">
    <source>
        <dbReference type="Pfam" id="PF10373"/>
    </source>
</evidence>
<dbReference type="PANTHER" id="PTHR15696">
    <property type="entry name" value="SMG-7 SUPPRESSOR WITH MORPHOLOGICAL EFFECT ON GENITALIA PROTEIN 7"/>
    <property type="match status" value="1"/>
</dbReference>